<comment type="caution">
    <text evidence="1">The sequence shown here is derived from an EMBL/GenBank/DDBJ whole genome shotgun (WGS) entry which is preliminary data.</text>
</comment>
<feature type="non-terminal residue" evidence="1">
    <location>
        <position position="56"/>
    </location>
</feature>
<dbReference type="Proteomes" id="UP000055048">
    <property type="component" value="Unassembled WGS sequence"/>
</dbReference>
<reference evidence="1 2" key="1">
    <citation type="submission" date="2015-01" db="EMBL/GenBank/DDBJ databases">
        <title>Evolution of Trichinella species and genotypes.</title>
        <authorList>
            <person name="Korhonen P.K."/>
            <person name="Edoardo P."/>
            <person name="Giuseppe L.R."/>
            <person name="Gasser R.B."/>
        </authorList>
    </citation>
    <scope>NUCLEOTIDE SEQUENCE [LARGE SCALE GENOMIC DNA]</scope>
    <source>
        <strain evidence="1">ISS417</strain>
    </source>
</reference>
<dbReference type="EMBL" id="JYDJ01000932">
    <property type="protein sequence ID" value="KRX33061.1"/>
    <property type="molecule type" value="Genomic_DNA"/>
</dbReference>
<sequence>MNSDKLLSMKNATRHYNHAFLNGCKANFNSLLVTDDIVDAFAKTISCSTVYSPTDR</sequence>
<organism evidence="1 2">
    <name type="scientific">Trichinella murrelli</name>
    <dbReference type="NCBI Taxonomy" id="144512"/>
    <lineage>
        <taxon>Eukaryota</taxon>
        <taxon>Metazoa</taxon>
        <taxon>Ecdysozoa</taxon>
        <taxon>Nematoda</taxon>
        <taxon>Enoplea</taxon>
        <taxon>Dorylaimia</taxon>
        <taxon>Trichinellida</taxon>
        <taxon>Trichinellidae</taxon>
        <taxon>Trichinella</taxon>
    </lineage>
</organism>
<protein>
    <submittedName>
        <fullName evidence="1">Uncharacterized protein</fullName>
    </submittedName>
</protein>
<dbReference type="AlphaFoldDB" id="A0A0V0T2I3"/>
<evidence type="ECO:0000313" key="1">
    <source>
        <dbReference type="EMBL" id="KRX33061.1"/>
    </source>
</evidence>
<proteinExistence type="predicted"/>
<gene>
    <name evidence="1" type="ORF">T05_14489</name>
</gene>
<name>A0A0V0T2I3_9BILA</name>
<accession>A0A0V0T2I3</accession>
<evidence type="ECO:0000313" key="2">
    <source>
        <dbReference type="Proteomes" id="UP000055048"/>
    </source>
</evidence>
<keyword evidence="2" id="KW-1185">Reference proteome</keyword>